<accession>A0A397W753</accession>
<keyword evidence="4" id="KW-0732">Signal</keyword>
<evidence type="ECO:0000259" key="5">
    <source>
        <dbReference type="Pfam" id="PF24981"/>
    </source>
</evidence>
<dbReference type="Proteomes" id="UP000266673">
    <property type="component" value="Unassembled WGS sequence"/>
</dbReference>
<keyword evidence="1" id="KW-0880">Kelch repeat</keyword>
<keyword evidence="2" id="KW-0677">Repeat</keyword>
<comment type="caution">
    <text evidence="6">The sequence shown here is derived from an EMBL/GenBank/DDBJ whole genome shotgun (WGS) entry which is preliminary data.</text>
</comment>
<name>A0A397W753_9GLOM</name>
<dbReference type="InterPro" id="IPR056737">
    <property type="entry name" value="Beta-prop_ATRN-MKLN-like"/>
</dbReference>
<gene>
    <name evidence="6" type="ORF">C2G38_2055736</name>
</gene>
<dbReference type="Pfam" id="PF24981">
    <property type="entry name" value="Beta-prop_ATRN-LZTR1"/>
    <property type="match status" value="1"/>
</dbReference>
<feature type="domain" description="Attractin/MKLN-like beta-propeller" evidence="5">
    <location>
        <begin position="96"/>
        <end position="356"/>
    </location>
</feature>
<dbReference type="PANTHER" id="PTHR46093:SF3">
    <property type="entry name" value="ACYL-COA-BINDING DOMAIN-CONTAINING PROTEIN 4"/>
    <property type="match status" value="1"/>
</dbReference>
<organism evidence="6 7">
    <name type="scientific">Gigaspora rosea</name>
    <dbReference type="NCBI Taxonomy" id="44941"/>
    <lineage>
        <taxon>Eukaryota</taxon>
        <taxon>Fungi</taxon>
        <taxon>Fungi incertae sedis</taxon>
        <taxon>Mucoromycota</taxon>
        <taxon>Glomeromycotina</taxon>
        <taxon>Glomeromycetes</taxon>
        <taxon>Diversisporales</taxon>
        <taxon>Gigasporaceae</taxon>
        <taxon>Gigaspora</taxon>
    </lineage>
</organism>
<dbReference type="EMBL" id="QKWP01000028">
    <property type="protein sequence ID" value="RIB29852.1"/>
    <property type="molecule type" value="Genomic_DNA"/>
</dbReference>
<evidence type="ECO:0000256" key="1">
    <source>
        <dbReference type="ARBA" id="ARBA00022441"/>
    </source>
</evidence>
<evidence type="ECO:0000256" key="4">
    <source>
        <dbReference type="SAM" id="SignalP"/>
    </source>
</evidence>
<dbReference type="OrthoDB" id="2363659at2759"/>
<sequence>MNFFHIFFTLNSILIFANCQNIPDSRFEQAGVLVNEKIYFFGGILQNKSHNNEVWYLDFSNSFNITSPSWHKDVELPIKYDLGASCVSLIDNFTVFLIGGRISPKNYSSSILVFNSKISQWSILNATGFNSSFASRIAIQSIINNYGKIFIFGGRTQGKSTWFNDMNVLDITTMTWTTLSQPQDITKSVEYASVLSNNQIIYIGGRINSGKSLIDMNNIRIFDTKSLNWSIKNASGDNISARLGHSAVLTQNGDIIIYGGTENSTTSATFVSSPQVIPLIAILNTNTWMWSNPNISQTNAPPSLAFHSSVLYKNYMIIAFGQIITASSFVTSNNVYILDIQNYAWVTSVNSENPSQPTVTSSQTSVNLAGDKPSIHNLLFIGIGIGVGSIILIGILSFAGFILYKKWHQKLEIIPTPGNIFP</sequence>
<dbReference type="InterPro" id="IPR015915">
    <property type="entry name" value="Kelch-typ_b-propeller"/>
</dbReference>
<dbReference type="Gene3D" id="2.120.10.80">
    <property type="entry name" value="Kelch-type beta propeller"/>
    <property type="match status" value="2"/>
</dbReference>
<feature type="chain" id="PRO_5017353823" description="Attractin/MKLN-like beta-propeller domain-containing protein" evidence="4">
    <location>
        <begin position="20"/>
        <end position="422"/>
    </location>
</feature>
<keyword evidence="3" id="KW-0812">Transmembrane</keyword>
<feature type="transmembrane region" description="Helical" evidence="3">
    <location>
        <begin position="378"/>
        <end position="404"/>
    </location>
</feature>
<evidence type="ECO:0000256" key="3">
    <source>
        <dbReference type="SAM" id="Phobius"/>
    </source>
</evidence>
<dbReference type="SUPFAM" id="SSF117281">
    <property type="entry name" value="Kelch motif"/>
    <property type="match status" value="1"/>
</dbReference>
<evidence type="ECO:0000313" key="7">
    <source>
        <dbReference type="Proteomes" id="UP000266673"/>
    </source>
</evidence>
<dbReference type="STRING" id="44941.A0A397W753"/>
<evidence type="ECO:0000256" key="2">
    <source>
        <dbReference type="ARBA" id="ARBA00022737"/>
    </source>
</evidence>
<keyword evidence="7" id="KW-1185">Reference proteome</keyword>
<dbReference type="AlphaFoldDB" id="A0A397W753"/>
<keyword evidence="3" id="KW-1133">Transmembrane helix</keyword>
<dbReference type="PANTHER" id="PTHR46093">
    <property type="entry name" value="ACYL-COA-BINDING DOMAIN-CONTAINING PROTEIN 5"/>
    <property type="match status" value="1"/>
</dbReference>
<protein>
    <recommendedName>
        <fullName evidence="5">Attractin/MKLN-like beta-propeller domain-containing protein</fullName>
    </recommendedName>
</protein>
<reference evidence="6 7" key="1">
    <citation type="submission" date="2018-06" db="EMBL/GenBank/DDBJ databases">
        <title>Comparative genomics reveals the genomic features of Rhizophagus irregularis, R. cerebriforme, R. diaphanum and Gigaspora rosea, and their symbiotic lifestyle signature.</title>
        <authorList>
            <person name="Morin E."/>
            <person name="San Clemente H."/>
            <person name="Chen E.C.H."/>
            <person name="De La Providencia I."/>
            <person name="Hainaut M."/>
            <person name="Kuo A."/>
            <person name="Kohler A."/>
            <person name="Murat C."/>
            <person name="Tang N."/>
            <person name="Roy S."/>
            <person name="Loubradou J."/>
            <person name="Henrissat B."/>
            <person name="Grigoriev I.V."/>
            <person name="Corradi N."/>
            <person name="Roux C."/>
            <person name="Martin F.M."/>
        </authorList>
    </citation>
    <scope>NUCLEOTIDE SEQUENCE [LARGE SCALE GENOMIC DNA]</scope>
    <source>
        <strain evidence="6 7">DAOM 194757</strain>
    </source>
</reference>
<proteinExistence type="predicted"/>
<keyword evidence="3" id="KW-0472">Membrane</keyword>
<evidence type="ECO:0000313" key="6">
    <source>
        <dbReference type="EMBL" id="RIB29852.1"/>
    </source>
</evidence>
<feature type="signal peptide" evidence="4">
    <location>
        <begin position="1"/>
        <end position="19"/>
    </location>
</feature>